<dbReference type="OrthoDB" id="8812527at2"/>
<dbReference type="AlphaFoldDB" id="A0A5E4T246"/>
<evidence type="ECO:0000313" key="2">
    <source>
        <dbReference type="Proteomes" id="UP000343335"/>
    </source>
</evidence>
<organism evidence="1 2">
    <name type="scientific">Pandoraea commovens</name>
    <dbReference type="NCBI Taxonomy" id="2508289"/>
    <lineage>
        <taxon>Bacteria</taxon>
        <taxon>Pseudomonadati</taxon>
        <taxon>Pseudomonadota</taxon>
        <taxon>Betaproteobacteria</taxon>
        <taxon>Burkholderiales</taxon>
        <taxon>Burkholderiaceae</taxon>
        <taxon>Pandoraea</taxon>
    </lineage>
</organism>
<evidence type="ECO:0000313" key="1">
    <source>
        <dbReference type="EMBL" id="VVD82236.1"/>
    </source>
</evidence>
<dbReference type="EMBL" id="CABPSA010000001">
    <property type="protein sequence ID" value="VVD82236.1"/>
    <property type="molecule type" value="Genomic_DNA"/>
</dbReference>
<name>A0A5E4T246_9BURK</name>
<reference evidence="1 2" key="1">
    <citation type="submission" date="2019-08" db="EMBL/GenBank/DDBJ databases">
        <authorList>
            <person name="Peeters C."/>
        </authorList>
    </citation>
    <scope>NUCLEOTIDE SEQUENCE [LARGE SCALE GENOMIC DNA]</scope>
    <source>
        <strain evidence="1 2">LMG 31010</strain>
    </source>
</reference>
<proteinExistence type="predicted"/>
<sequence length="102" mass="11135">MTSKQKLIIIDVTRLEGISSKTGRPYDMRTAQCVLYQSTSEGDQAVVGRVMLPDGLKETTKGEYLAEFAFTQSMDGHLVPRIVALHPYASNTRPTASSKATA</sequence>
<accession>A0A5E4T246</accession>
<dbReference type="Proteomes" id="UP000343335">
    <property type="component" value="Unassembled WGS sequence"/>
</dbReference>
<protein>
    <submittedName>
        <fullName evidence="1">Cellulose synthase</fullName>
    </submittedName>
</protein>
<gene>
    <name evidence="1" type="ORF">PCO31010_01210</name>
</gene>
<dbReference type="RefSeq" id="WP_150663363.1">
    <property type="nucleotide sequence ID" value="NZ_CABPSA010000001.1"/>
</dbReference>